<evidence type="ECO:0000256" key="2">
    <source>
        <dbReference type="ARBA" id="ARBA00008913"/>
    </source>
</evidence>
<feature type="domain" description="Myb-like" evidence="10">
    <location>
        <begin position="514"/>
        <end position="565"/>
    </location>
</feature>
<feature type="compositionally biased region" description="Low complexity" evidence="9">
    <location>
        <begin position="1273"/>
        <end position="1290"/>
    </location>
</feature>
<dbReference type="GO" id="GO:0005634">
    <property type="term" value="C:nucleus"/>
    <property type="evidence" value="ECO:0007669"/>
    <property type="project" value="UniProtKB-SubCell"/>
</dbReference>
<dbReference type="GO" id="GO:0006325">
    <property type="term" value="P:chromatin organization"/>
    <property type="evidence" value="ECO:0007669"/>
    <property type="project" value="UniProtKB-KW"/>
</dbReference>
<evidence type="ECO:0000256" key="7">
    <source>
        <dbReference type="ARBA" id="ARBA00025178"/>
    </source>
</evidence>
<feature type="region of interest" description="Disordered" evidence="9">
    <location>
        <begin position="236"/>
        <end position="293"/>
    </location>
</feature>
<dbReference type="InterPro" id="IPR014012">
    <property type="entry name" value="HSA_dom"/>
</dbReference>
<proteinExistence type="inferred from homology"/>
<keyword evidence="5" id="KW-0234">DNA repair</keyword>
<evidence type="ECO:0000256" key="1">
    <source>
        <dbReference type="ARBA" id="ARBA00004123"/>
    </source>
</evidence>
<dbReference type="PROSITE" id="PS51204">
    <property type="entry name" value="HSA"/>
    <property type="match status" value="1"/>
</dbReference>
<keyword evidence="3" id="KW-0227">DNA damage</keyword>
<keyword evidence="4" id="KW-0156">Chromatin regulator</keyword>
<protein>
    <recommendedName>
        <fullName evidence="8">Vacuolar import and degradation protein 21</fullName>
    </recommendedName>
</protein>
<comment type="function">
    <text evidence="7">Component of the NuA4 histone acetyltransferase complex which is involved in transcriptional activation of selected genes principally by acetylation of nucleosomal histone H4 and H2A. The NuA4 complex is also involved in DNA repair.</text>
</comment>
<dbReference type="SMART" id="SM00573">
    <property type="entry name" value="HSA"/>
    <property type="match status" value="1"/>
</dbReference>
<feature type="region of interest" description="Disordered" evidence="9">
    <location>
        <begin position="909"/>
        <end position="979"/>
    </location>
</feature>
<feature type="compositionally biased region" description="Basic and acidic residues" evidence="9">
    <location>
        <begin position="236"/>
        <end position="251"/>
    </location>
</feature>
<evidence type="ECO:0000256" key="5">
    <source>
        <dbReference type="ARBA" id="ARBA00023204"/>
    </source>
</evidence>
<feature type="compositionally biased region" description="Polar residues" evidence="9">
    <location>
        <begin position="1253"/>
        <end position="1268"/>
    </location>
</feature>
<dbReference type="GO" id="GO:0006281">
    <property type="term" value="P:DNA repair"/>
    <property type="evidence" value="ECO:0007669"/>
    <property type="project" value="UniProtKB-KW"/>
</dbReference>
<evidence type="ECO:0000256" key="6">
    <source>
        <dbReference type="ARBA" id="ARBA00023242"/>
    </source>
</evidence>
<keyword evidence="13" id="KW-1185">Reference proteome</keyword>
<dbReference type="EMBL" id="JABELV010000033">
    <property type="protein sequence ID" value="KAG7562362.1"/>
    <property type="molecule type" value="Genomic_DNA"/>
</dbReference>
<evidence type="ECO:0000313" key="13">
    <source>
        <dbReference type="Proteomes" id="UP000812966"/>
    </source>
</evidence>
<comment type="caution">
    <text evidence="12">The sequence shown here is derived from an EMBL/GenBank/DDBJ whole genome shotgun (WGS) entry which is preliminary data.</text>
</comment>
<dbReference type="Pfam" id="PF13921">
    <property type="entry name" value="Myb_DNA-bind_6"/>
    <property type="match status" value="1"/>
</dbReference>
<dbReference type="GO" id="GO:0035267">
    <property type="term" value="C:NuA4 histone acetyltransferase complex"/>
    <property type="evidence" value="ECO:0007669"/>
    <property type="project" value="TreeGrafter"/>
</dbReference>
<feature type="compositionally biased region" description="Polar residues" evidence="9">
    <location>
        <begin position="1233"/>
        <end position="1246"/>
    </location>
</feature>
<accession>A0A8K0JPC1</accession>
<dbReference type="InterPro" id="IPR009057">
    <property type="entry name" value="Homeodomain-like_sf"/>
</dbReference>
<dbReference type="PANTHER" id="PTHR46459:SF1">
    <property type="entry name" value="E1A-BINDING PROTEIN P400"/>
    <property type="match status" value="1"/>
</dbReference>
<name>A0A8K0JPC1_9TREE</name>
<dbReference type="GO" id="GO:0003682">
    <property type="term" value="F:chromatin binding"/>
    <property type="evidence" value="ECO:0007669"/>
    <property type="project" value="TreeGrafter"/>
</dbReference>
<dbReference type="SMART" id="SM00717">
    <property type="entry name" value="SANT"/>
    <property type="match status" value="1"/>
</dbReference>
<dbReference type="PROSITE" id="PS50090">
    <property type="entry name" value="MYB_LIKE"/>
    <property type="match status" value="1"/>
</dbReference>
<feature type="compositionally biased region" description="Low complexity" evidence="9">
    <location>
        <begin position="936"/>
        <end position="950"/>
    </location>
</feature>
<feature type="compositionally biased region" description="Polar residues" evidence="9">
    <location>
        <begin position="1030"/>
        <end position="1047"/>
    </location>
</feature>
<feature type="compositionally biased region" description="Basic and acidic residues" evidence="9">
    <location>
        <begin position="677"/>
        <end position="688"/>
    </location>
</feature>
<reference evidence="12" key="1">
    <citation type="submission" date="2020-04" db="EMBL/GenBank/DDBJ databases">
        <title>Analysis of mating type loci in Filobasidium floriforme.</title>
        <authorList>
            <person name="Nowrousian M."/>
        </authorList>
    </citation>
    <scope>NUCLEOTIDE SEQUENCE</scope>
    <source>
        <strain evidence="12">CBS 6242</strain>
    </source>
</reference>
<dbReference type="InterPro" id="IPR001005">
    <property type="entry name" value="SANT/Myb"/>
</dbReference>
<feature type="compositionally biased region" description="Low complexity" evidence="9">
    <location>
        <begin position="1003"/>
        <end position="1016"/>
    </location>
</feature>
<feature type="compositionally biased region" description="Low complexity" evidence="9">
    <location>
        <begin position="1302"/>
        <end position="1322"/>
    </location>
</feature>
<dbReference type="OrthoDB" id="5364245at2759"/>
<organism evidence="12 13">
    <name type="scientific">Filobasidium floriforme</name>
    <dbReference type="NCBI Taxonomy" id="5210"/>
    <lineage>
        <taxon>Eukaryota</taxon>
        <taxon>Fungi</taxon>
        <taxon>Dikarya</taxon>
        <taxon>Basidiomycota</taxon>
        <taxon>Agaricomycotina</taxon>
        <taxon>Tremellomycetes</taxon>
        <taxon>Filobasidiales</taxon>
        <taxon>Filobasidiaceae</taxon>
        <taxon>Filobasidium</taxon>
    </lineage>
</organism>
<feature type="compositionally biased region" description="Polar residues" evidence="9">
    <location>
        <begin position="951"/>
        <end position="967"/>
    </location>
</feature>
<feature type="compositionally biased region" description="Gly residues" evidence="9">
    <location>
        <begin position="1154"/>
        <end position="1165"/>
    </location>
</feature>
<comment type="similarity">
    <text evidence="2">Belongs to the EAF1 family.</text>
</comment>
<comment type="subcellular location">
    <subcellularLocation>
        <location evidence="1">Nucleus</location>
    </subcellularLocation>
</comment>
<dbReference type="Proteomes" id="UP000812966">
    <property type="component" value="Unassembled WGS sequence"/>
</dbReference>
<gene>
    <name evidence="12" type="ORF">FFLO_02142</name>
</gene>
<evidence type="ECO:0000259" key="10">
    <source>
        <dbReference type="PROSITE" id="PS50090"/>
    </source>
</evidence>
<dbReference type="CDD" id="cd00167">
    <property type="entry name" value="SANT"/>
    <property type="match status" value="1"/>
</dbReference>
<feature type="region of interest" description="Disordered" evidence="9">
    <location>
        <begin position="993"/>
        <end position="1079"/>
    </location>
</feature>
<evidence type="ECO:0000259" key="11">
    <source>
        <dbReference type="PROSITE" id="PS51204"/>
    </source>
</evidence>
<feature type="compositionally biased region" description="Low complexity" evidence="9">
    <location>
        <begin position="909"/>
        <end position="928"/>
    </location>
</feature>
<evidence type="ECO:0000256" key="8">
    <source>
        <dbReference type="ARBA" id="ARBA00029670"/>
    </source>
</evidence>
<feature type="region of interest" description="Disordered" evidence="9">
    <location>
        <begin position="661"/>
        <end position="721"/>
    </location>
</feature>
<feature type="compositionally biased region" description="Low complexity" evidence="9">
    <location>
        <begin position="1192"/>
        <end position="1232"/>
    </location>
</feature>
<feature type="region of interest" description="Disordered" evidence="9">
    <location>
        <begin position="818"/>
        <end position="892"/>
    </location>
</feature>
<feature type="compositionally biased region" description="Low complexity" evidence="9">
    <location>
        <begin position="1166"/>
        <end position="1176"/>
    </location>
</feature>
<feature type="compositionally biased region" description="Low complexity" evidence="9">
    <location>
        <begin position="818"/>
        <end position="858"/>
    </location>
</feature>
<feature type="region of interest" description="Disordered" evidence="9">
    <location>
        <begin position="178"/>
        <end position="199"/>
    </location>
</feature>
<evidence type="ECO:0000313" key="12">
    <source>
        <dbReference type="EMBL" id="KAG7562362.1"/>
    </source>
</evidence>
<feature type="region of interest" description="Disordered" evidence="9">
    <location>
        <begin position="1143"/>
        <end position="1322"/>
    </location>
</feature>
<sequence length="1322" mass="142190">MIPGTSAYALPPAYATNRKMGAMSFDQIQAQNEELSHQRAGQGKDREEVDLVELGVGFTVNPVARMIKRNNKCMMSRDWKTVWREIQFTRALERVEQLKDEGAWSFRQMKKFRGPPLSGGKSHWDWLLDEMRWMQADFKEERRWKIVLAQEMAQEVRRWHKASDVDRARMMVGGRGWGQKRYHNGRRGGSGDGMDVDEDADGAQRIGQANEAEGADEVLEGILERDRDVEVAKEHIQEAGKAEQPVEKPKEEADDDAEGEEDGDGEPDEDAEGEKDEEDEDAAGEVDDEMAFPGTEDVVMTEGVDPAVGDRAQSALRNSALGPAAFGQNDTLMAEQDPPNPIDDREVFVAAAPAVRKPLLDIDPSAVVVDIKSLISQQAAAKNVAVPEDVILADLFPDLSVYTGPVMNENKVEKRSDESAGRLTHTTRLMDIRPVIVSSIQPSLTRRPDGKWQHIDQGFLHEPEDDLEEFRFDPAAYPAPIFEGKKARPIVDVSQNRAPEQPRNAAIRSATVLWDEQDDDMLLRLIRDYAWNWRLIADLFNSARGTISTDKRSAWDCYHRWDQKWGPTSKATAAANATAQGEPVLTPAQQEFQQARAQAQAIAIANHAQSGGTGPPPVPVLPPATMTTPLAAPAVPGAVPNTTPIPTSAVPASAVATSVTAGDESVDLSGVTSPGAARREAKLQREARYQGSKRKVRNNTMRDAIRRSQKRREINRKNNIRETIDGQQVVNVHESHSGFLPQRGVPVPTPQELSQLQYERVLAEHEKSRMTSRLAEQRQQQLVQQQRMHQAQMQQQQQQQQAQQQAQAQVQVQAQAQQQQGQPQNQHQQQNQQNQQQHQQHQQQQQQQARSSQTPQSQSNGPSPAPRLTAPAPVGAAGHQPPTPGAAQQIAMQQTQMVTQALQVAAQQQLQQQQGSNGNGGQANSTGQVPMPGQIPNPVGGPAGQGQQQPRAQITGPNVITLSNGSRLTVPPQGSPNMQRLQNHLNQQRTTGVLAGSPANTHPVQGQPQGQPQGSPHMPPTPQPGGSRPASRTSQTSGPNQAGQGNPTGPARPGQNRPTGGPGNPTGIPPVPRQIMAMGKNPIPASPDFINKLLAKAGLQSLANIPLIPPPEGQQWTKDQVTQLQVEYLHNLAMAQTAKAAEDAARARAAQQGGRPGTPGSGPGSAAGNSSTGANTPTYGNPNNGVGGGSAHNGNSNNHNAGGSNTFTNTNSNTRNNPATNNSGTANNTSGPPSTASIPVPNQTGNVAAPSKPVTQINPTQTTGNANQAPGPKNAGNAKAGSSNNSNNAAVGESTSTSKQHATATPTATPKPKTTSTTSTST</sequence>
<evidence type="ECO:0000256" key="3">
    <source>
        <dbReference type="ARBA" id="ARBA00022763"/>
    </source>
</evidence>
<feature type="compositionally biased region" description="Basic and acidic residues" evidence="9">
    <location>
        <begin position="703"/>
        <end position="721"/>
    </location>
</feature>
<feature type="domain" description="HSA" evidence="11">
    <location>
        <begin position="111"/>
        <end position="187"/>
    </location>
</feature>
<feature type="compositionally biased region" description="Acidic residues" evidence="9">
    <location>
        <begin position="252"/>
        <end position="290"/>
    </location>
</feature>
<keyword evidence="6" id="KW-0539">Nucleus</keyword>
<dbReference type="SUPFAM" id="SSF46689">
    <property type="entry name" value="Homeodomain-like"/>
    <property type="match status" value="1"/>
</dbReference>
<evidence type="ECO:0000256" key="9">
    <source>
        <dbReference type="SAM" id="MobiDB-lite"/>
    </source>
</evidence>
<evidence type="ECO:0000256" key="4">
    <source>
        <dbReference type="ARBA" id="ARBA00022853"/>
    </source>
</evidence>
<dbReference type="Pfam" id="PF07529">
    <property type="entry name" value="HSA"/>
    <property type="match status" value="1"/>
</dbReference>
<dbReference type="PANTHER" id="PTHR46459">
    <property type="entry name" value="E1A-BINDING PROTEIN P400-RELATED"/>
    <property type="match status" value="1"/>
</dbReference>